<dbReference type="InterPro" id="IPR027007">
    <property type="entry name" value="C2_DOCK-type_domain"/>
</dbReference>
<dbReference type="Pfam" id="PF14429">
    <property type="entry name" value="DOCK-C2"/>
    <property type="match status" value="1"/>
</dbReference>
<evidence type="ECO:0000313" key="6">
    <source>
        <dbReference type="EMBL" id="CAF0726445.1"/>
    </source>
</evidence>
<organism evidence="6 7">
    <name type="scientific">Adineta steineri</name>
    <dbReference type="NCBI Taxonomy" id="433720"/>
    <lineage>
        <taxon>Eukaryota</taxon>
        <taxon>Metazoa</taxon>
        <taxon>Spiralia</taxon>
        <taxon>Gnathifera</taxon>
        <taxon>Rotifera</taxon>
        <taxon>Eurotatoria</taxon>
        <taxon>Bdelloidea</taxon>
        <taxon>Adinetida</taxon>
        <taxon>Adinetidae</taxon>
        <taxon>Adineta</taxon>
    </lineage>
</organism>
<feature type="compositionally biased region" description="Basic and acidic residues" evidence="3">
    <location>
        <begin position="459"/>
        <end position="480"/>
    </location>
</feature>
<keyword evidence="4" id="KW-0472">Membrane</keyword>
<reference evidence="6" key="1">
    <citation type="submission" date="2021-02" db="EMBL/GenBank/DDBJ databases">
        <authorList>
            <person name="Nowell W R."/>
        </authorList>
    </citation>
    <scope>NUCLEOTIDE SEQUENCE</scope>
</reference>
<feature type="compositionally biased region" description="Low complexity" evidence="3">
    <location>
        <begin position="482"/>
        <end position="493"/>
    </location>
</feature>
<dbReference type="EMBL" id="CAJNOE010000012">
    <property type="protein sequence ID" value="CAF0726445.1"/>
    <property type="molecule type" value="Genomic_DNA"/>
</dbReference>
<comment type="caution">
    <text evidence="6">The sequence shown here is derived from an EMBL/GenBank/DDBJ whole genome shotgun (WGS) entry which is preliminary data.</text>
</comment>
<accession>A0A813MQK5</accession>
<dbReference type="Gene3D" id="2.60.40.150">
    <property type="entry name" value="C2 domain"/>
    <property type="match status" value="1"/>
</dbReference>
<gene>
    <name evidence="6" type="ORF">IZO911_LOCUS2463</name>
</gene>
<dbReference type="PROSITE" id="PS51650">
    <property type="entry name" value="C2_DOCK"/>
    <property type="match status" value="1"/>
</dbReference>
<dbReference type="InterPro" id="IPR026791">
    <property type="entry name" value="DOCK"/>
</dbReference>
<evidence type="ECO:0000259" key="5">
    <source>
        <dbReference type="PROSITE" id="PS51650"/>
    </source>
</evidence>
<keyword evidence="4" id="KW-0812">Transmembrane</keyword>
<comment type="similarity">
    <text evidence="2">Belongs to the DOCK family.</text>
</comment>
<feature type="region of interest" description="Disordered" evidence="3">
    <location>
        <begin position="459"/>
        <end position="493"/>
    </location>
</feature>
<dbReference type="Pfam" id="PF13517">
    <property type="entry name" value="FG-GAP_3"/>
    <property type="match status" value="2"/>
</dbReference>
<dbReference type="InterPro" id="IPR013517">
    <property type="entry name" value="FG-GAP"/>
</dbReference>
<dbReference type="GO" id="GO:0007264">
    <property type="term" value="P:small GTPase-mediated signal transduction"/>
    <property type="evidence" value="ECO:0007669"/>
    <property type="project" value="InterPro"/>
</dbReference>
<feature type="transmembrane region" description="Helical" evidence="4">
    <location>
        <begin position="943"/>
        <end position="965"/>
    </location>
</feature>
<keyword evidence="4" id="KW-1133">Transmembrane helix</keyword>
<dbReference type="Proteomes" id="UP000663860">
    <property type="component" value="Unassembled WGS sequence"/>
</dbReference>
<feature type="domain" description="C2 DOCK-type" evidence="5">
    <location>
        <begin position="613"/>
        <end position="784"/>
    </location>
</feature>
<evidence type="ECO:0000256" key="1">
    <source>
        <dbReference type="ARBA" id="ARBA00022729"/>
    </source>
</evidence>
<dbReference type="PANTHER" id="PTHR23317:SF76">
    <property type="entry name" value="LD20667P"/>
    <property type="match status" value="1"/>
</dbReference>
<evidence type="ECO:0000256" key="4">
    <source>
        <dbReference type="SAM" id="Phobius"/>
    </source>
</evidence>
<dbReference type="PANTHER" id="PTHR23317">
    <property type="entry name" value="DEDICATOR OF CYTOKINESIS DOCK"/>
    <property type="match status" value="1"/>
</dbReference>
<evidence type="ECO:0000313" key="7">
    <source>
        <dbReference type="Proteomes" id="UP000663860"/>
    </source>
</evidence>
<feature type="transmembrane region" description="Helical" evidence="4">
    <location>
        <begin position="853"/>
        <end position="882"/>
    </location>
</feature>
<proteinExistence type="inferred from homology"/>
<dbReference type="Gene3D" id="2.130.10.130">
    <property type="entry name" value="Integrin alpha, N-terminal"/>
    <property type="match status" value="1"/>
</dbReference>
<dbReference type="SUPFAM" id="SSF69318">
    <property type="entry name" value="Integrin alpha N-terminal domain"/>
    <property type="match status" value="2"/>
</dbReference>
<dbReference type="InterPro" id="IPR035892">
    <property type="entry name" value="C2_domain_sf"/>
</dbReference>
<dbReference type="InterPro" id="IPR028994">
    <property type="entry name" value="Integrin_alpha_N"/>
</dbReference>
<sequence>MAGTLRLREHLQEVISLLSNEPKNSSSSLPLIENKEEIETTQTDFNYSNKMATNVIDIIDPIDYEEYIDEHRQKIENDPLRHLLEYPTDDIDFIRIDRQYRTIIPTMPEKEALNDPHIRDCLQSFNGEHFFLRRNYNHYGSAITLLNVRHEQMQALKQTSKQDYEIDIIDDNRQTLIDQERDSPRKSAISDSTIIPTKSSWALAKDDLDKTEPDTIMPHLIERIPIESVDKENELLRGKNRYSKLFSSYPPQADTDCIEYRLPSEPLQPYTTFKLQVKCLDFKFEPEIEPMFVTLALYDFKERKKISENFHFDLNSDALKQMIHIRPAVDGSTLSLSAIFPISFPSPDIYLIIRIEKVLQQGDSSDCAEPYIKQDLKNQQRYHEQAIQFCQRLGRFRMPFAWTAISLRDILKEVEQETLSSSHSNTLPANTELINSVSKASSLERKSIGTGGLRNAYESFRRSRDESLTRNNSKRTDERQISSSSPTSTLTTTNTNLSTVSDEFFHVLANFDRTIVLTLKGVYKQESERLSDEDIFKFLTDFRKPPTLAKKPKTIPAYIRFEFNQIHPGDTVDCCLDPQLNRLKPYTDDTKRPIKELLEFPPREINLPHTFYRNLLYIYPLTVNLSNLTTRGSTSARNIAVKIQLMGGEEEIFSLALIYGKSSGLEMIKEIYLPVVYHSKSPSFYDEVKIRLPAVIDENHHLFFTFSHISCQPKENAPVEIPIGYTWLPLLNNNQLIHGDFNLPVAYERPPHNYSLVPPTNHDMNNVKWADNHKPLFSLSIRPSSTIHSLVSPFPANIISDSSSSSSQNTIIETYLEQLFTTNWNPQVSYDFYFNECAPKSCQYTYLIKFNQVYFLTTMIALLGGLTKGLHFLVSLLAMIIFKIYDNRNKNQIAPFPQQSNIIIDESNDQNIEVVPFPQMSTIEITDDPNEEEIRITKKNTNWTIRICVSLLIITAIVVASVIWFENKNIDNISTTMSTIVIETTSITATESTTTSTDYCYMTFENQSRTYSIGLGGRAFAVGDLNKDLILDLVVTNYDDSTISVLLGNENGTFMMQQIHSTGNESYPRQITIGDFNNDTFLDLAVTISMINQIAIFFGITPNGAFNTVPHIFDTGYYFNCTYNGIEAADCNGDGYIDLVIGGFCQYNVNFSVLLCAINSGDGYNYATTGLYHLNLIHDDSIVIGDFDNDGQKNDISVITIDNLVYTVPPINGFVDATYDNYKHTKNYVYESPRSIILGKFNDDEFDDLALVSSQSDTLQILLAYGDGTFTQQIYLTDSYPTSVSRINFNNDSIDDLVVLSGNQTLSIYLGTNIGLFHRHTVSFYIGQTTIDQCVPPLKVADLNQDGKDDLICIDQRASSIRVLLGTLCNKHI</sequence>
<dbReference type="Pfam" id="PF11878">
    <property type="entry name" value="DOCK_C-D_N"/>
    <property type="match status" value="1"/>
</dbReference>
<evidence type="ECO:0000256" key="2">
    <source>
        <dbReference type="PROSITE-ProRule" id="PRU00983"/>
    </source>
</evidence>
<keyword evidence="1" id="KW-0732">Signal</keyword>
<evidence type="ECO:0000256" key="3">
    <source>
        <dbReference type="SAM" id="MobiDB-lite"/>
    </source>
</evidence>
<name>A0A813MQK5_9BILA</name>
<dbReference type="GO" id="GO:0005085">
    <property type="term" value="F:guanyl-nucleotide exchange factor activity"/>
    <property type="evidence" value="ECO:0007669"/>
    <property type="project" value="InterPro"/>
</dbReference>
<protein>
    <recommendedName>
        <fullName evidence="5">C2 DOCK-type domain-containing protein</fullName>
    </recommendedName>
</protein>
<dbReference type="InterPro" id="IPR021816">
    <property type="entry name" value="DOCK_C/D_N"/>
</dbReference>